<evidence type="ECO:0000256" key="1">
    <source>
        <dbReference type="SAM" id="SignalP"/>
    </source>
</evidence>
<keyword evidence="1" id="KW-0732">Signal</keyword>
<evidence type="ECO:0000313" key="2">
    <source>
        <dbReference type="EMBL" id="SHI77222.1"/>
    </source>
</evidence>
<evidence type="ECO:0008006" key="4">
    <source>
        <dbReference type="Google" id="ProtNLM"/>
    </source>
</evidence>
<feature type="chain" id="PRO_5034519878" description="WG repeat-containing protein" evidence="1">
    <location>
        <begin position="30"/>
        <end position="430"/>
    </location>
</feature>
<gene>
    <name evidence="2" type="ORF">SAMN05660830_00935</name>
</gene>
<name>A0A8G2FAI4_9BACT</name>
<evidence type="ECO:0000313" key="3">
    <source>
        <dbReference type="Proteomes" id="UP000184001"/>
    </source>
</evidence>
<reference evidence="2 3" key="1">
    <citation type="submission" date="2016-11" db="EMBL/GenBank/DDBJ databases">
        <authorList>
            <person name="Varghese N."/>
            <person name="Submissions S."/>
        </authorList>
    </citation>
    <scope>NUCLEOTIDE SEQUENCE [LARGE SCALE GENOMIC DNA]</scope>
    <source>
        <strain evidence="2 3">DSM 17919</strain>
    </source>
</reference>
<dbReference type="RefSeq" id="WP_020002047.1">
    <property type="nucleotide sequence ID" value="NZ_CP192219.1"/>
</dbReference>
<sequence>MVFLTLPTVLRITLLYLLLLVAVAQGACASDALQGECDISTGFVSSLQKQLTGDKARLVRLRNKIATLGLQSFAGALHSYKEFTIKLPLGDTIVPFVHTPCGLQFDGLKVTSKSAGVSFYDVDQGAAVVAVIPGSQDAVQWEHFLTTSVRSPEDVLFREPNGVIYYDSNENTLVAVYHQYKAITGVHLVGKSIVSGITCAERNSSVRTSDGYVEGFTKKCALDPHGKEGIVKGSNKAISSGRMNSQKITSVGSGLSTEPDMPPDSASMIASASSTSVTVHSRCRRGQVRAGGIKEILHAYSLLRTLNPQHCAPSDTFIKAYSINNYGVKNAYIVWNNNGEGGVLLADGTVVVPPKYCSLYVDTFGYVVTDDNGVGVLDFSGNTILPCEYTLFTLNDDGLLKVGKQTSSSGIMLYGIYNLQTRMWVKPIGS</sequence>
<proteinExistence type="predicted"/>
<dbReference type="Proteomes" id="UP000184001">
    <property type="component" value="Unassembled WGS sequence"/>
</dbReference>
<organism evidence="2 3">
    <name type="scientific">Halodesulfovibrio aestuarii</name>
    <dbReference type="NCBI Taxonomy" id="126333"/>
    <lineage>
        <taxon>Bacteria</taxon>
        <taxon>Pseudomonadati</taxon>
        <taxon>Thermodesulfobacteriota</taxon>
        <taxon>Desulfovibrionia</taxon>
        <taxon>Desulfovibrionales</taxon>
        <taxon>Desulfovibrionaceae</taxon>
        <taxon>Halodesulfovibrio</taxon>
    </lineage>
</organism>
<protein>
    <recommendedName>
        <fullName evidence="4">WG repeat-containing protein</fullName>
    </recommendedName>
</protein>
<dbReference type="AlphaFoldDB" id="A0A8G2FAI4"/>
<feature type="signal peptide" evidence="1">
    <location>
        <begin position="1"/>
        <end position="29"/>
    </location>
</feature>
<dbReference type="EMBL" id="FQZR01000002">
    <property type="protein sequence ID" value="SHI77222.1"/>
    <property type="molecule type" value="Genomic_DNA"/>
</dbReference>
<accession>A0A8G2FAI4</accession>
<comment type="caution">
    <text evidence="2">The sequence shown here is derived from an EMBL/GenBank/DDBJ whole genome shotgun (WGS) entry which is preliminary data.</text>
</comment>